<reference evidence="2 3" key="1">
    <citation type="submission" date="2016-10" db="EMBL/GenBank/DDBJ databases">
        <authorList>
            <person name="de Groot N.N."/>
        </authorList>
    </citation>
    <scope>NUCLEOTIDE SEQUENCE [LARGE SCALE GENOMIC DNA]</scope>
    <source>
        <strain evidence="2 3">BH539</strain>
    </source>
</reference>
<sequence>MRNVEQVSSVKSELLDIFMSMEVAEHQQRQKSAALRNLRARRGIELHNEFKRLEQDLADLDDDLIQ</sequence>
<feature type="coiled-coil region" evidence="1">
    <location>
        <begin position="21"/>
        <end position="63"/>
    </location>
</feature>
<dbReference type="AlphaFoldDB" id="A0A1G7RUB9"/>
<accession>A0A1G7RUB9</accession>
<dbReference type="InterPro" id="IPR058059">
    <property type="entry name" value="PA3496-like"/>
</dbReference>
<evidence type="ECO:0000313" key="2">
    <source>
        <dbReference type="EMBL" id="SDG14365.1"/>
    </source>
</evidence>
<keyword evidence="1" id="KW-0175">Coiled coil</keyword>
<name>A0A1G7RUB9_9GAMM</name>
<organism evidence="2 3">
    <name type="scientific">Onishia taeanensis</name>
    <dbReference type="NCBI Taxonomy" id="284577"/>
    <lineage>
        <taxon>Bacteria</taxon>
        <taxon>Pseudomonadati</taxon>
        <taxon>Pseudomonadota</taxon>
        <taxon>Gammaproteobacteria</taxon>
        <taxon>Oceanospirillales</taxon>
        <taxon>Halomonadaceae</taxon>
        <taxon>Onishia</taxon>
    </lineage>
</organism>
<dbReference type="RefSeq" id="WP_092525182.1">
    <property type="nucleotide sequence ID" value="NZ_FNCI01000005.1"/>
</dbReference>
<dbReference type="EMBL" id="FNCI01000005">
    <property type="protein sequence ID" value="SDG14365.1"/>
    <property type="molecule type" value="Genomic_DNA"/>
</dbReference>
<evidence type="ECO:0000313" key="3">
    <source>
        <dbReference type="Proteomes" id="UP000198641"/>
    </source>
</evidence>
<dbReference type="OrthoDB" id="6120917at2"/>
<evidence type="ECO:0000256" key="1">
    <source>
        <dbReference type="SAM" id="Coils"/>
    </source>
</evidence>
<dbReference type="NCBIfam" id="NF046101">
    <property type="entry name" value="PA3496_fam"/>
    <property type="match status" value="1"/>
</dbReference>
<proteinExistence type="predicted"/>
<gene>
    <name evidence="2" type="ORF">SAMN05216571_10536</name>
</gene>
<protein>
    <submittedName>
        <fullName evidence="2">Uncharacterized protein</fullName>
    </submittedName>
</protein>
<dbReference type="Proteomes" id="UP000198641">
    <property type="component" value="Unassembled WGS sequence"/>
</dbReference>
<keyword evidence="3" id="KW-1185">Reference proteome</keyword>